<keyword evidence="4" id="KW-0479">Metal-binding</keyword>
<evidence type="ECO:0000256" key="3">
    <source>
        <dbReference type="PIRSR" id="PIRSR605511-1"/>
    </source>
</evidence>
<dbReference type="Gene3D" id="2.120.10.30">
    <property type="entry name" value="TolB, C-terminal domain"/>
    <property type="match status" value="1"/>
</dbReference>
<feature type="binding site" evidence="4">
    <location>
        <position position="12"/>
    </location>
    <ligand>
        <name>a divalent metal cation</name>
        <dbReference type="ChEBI" id="CHEBI:60240"/>
    </ligand>
</feature>
<dbReference type="AlphaFoldDB" id="A0A939T5K5"/>
<dbReference type="RefSeq" id="WP_208257512.1">
    <property type="nucleotide sequence ID" value="NZ_JAGEOJ010000008.1"/>
</dbReference>
<dbReference type="PANTHER" id="PTHR47572:SF4">
    <property type="entry name" value="LACTONASE DRP35"/>
    <property type="match status" value="1"/>
</dbReference>
<dbReference type="PANTHER" id="PTHR47572">
    <property type="entry name" value="LIPOPROTEIN-RELATED"/>
    <property type="match status" value="1"/>
</dbReference>
<feature type="binding site" evidence="4">
    <location>
        <position position="145"/>
    </location>
    <ligand>
        <name>a divalent metal cation</name>
        <dbReference type="ChEBI" id="CHEBI:60240"/>
    </ligand>
</feature>
<dbReference type="SUPFAM" id="SSF63829">
    <property type="entry name" value="Calcium-dependent phosphotriesterase"/>
    <property type="match status" value="1"/>
</dbReference>
<evidence type="ECO:0000313" key="6">
    <source>
        <dbReference type="EMBL" id="MBO2449634.1"/>
    </source>
</evidence>
<feature type="binding site" evidence="4">
    <location>
        <position position="95"/>
    </location>
    <ligand>
        <name>substrate</name>
    </ligand>
</feature>
<dbReference type="Pfam" id="PF08450">
    <property type="entry name" value="SGL"/>
    <property type="match status" value="1"/>
</dbReference>
<comment type="similarity">
    <text evidence="1">Belongs to the SMP-30/CGR1 family.</text>
</comment>
<dbReference type="EMBL" id="JAGEOJ010000008">
    <property type="protein sequence ID" value="MBO2449634.1"/>
    <property type="molecule type" value="Genomic_DNA"/>
</dbReference>
<evidence type="ECO:0000313" key="7">
    <source>
        <dbReference type="Proteomes" id="UP000669179"/>
    </source>
</evidence>
<dbReference type="GO" id="GO:0016787">
    <property type="term" value="F:hydrolase activity"/>
    <property type="evidence" value="ECO:0007669"/>
    <property type="project" value="UniProtKB-KW"/>
</dbReference>
<keyword evidence="7" id="KW-1185">Reference proteome</keyword>
<dbReference type="InterPro" id="IPR011042">
    <property type="entry name" value="6-blade_b-propeller_TolB-like"/>
</dbReference>
<keyword evidence="2" id="KW-0378">Hydrolase</keyword>
<evidence type="ECO:0000256" key="1">
    <source>
        <dbReference type="ARBA" id="ARBA00008853"/>
    </source>
</evidence>
<dbReference type="InterPro" id="IPR051262">
    <property type="entry name" value="SMP-30/CGR1_Lactonase"/>
</dbReference>
<comment type="caution">
    <text evidence="6">The sequence shown here is derived from an EMBL/GenBank/DDBJ whole genome shotgun (WGS) entry which is preliminary data.</text>
</comment>
<name>A0A939T5K5_9ACTN</name>
<sequence length="280" mass="29986">MKTLMSGLVMVESPRWHDGRLWFAHWLTHDVVAVDLDGKSEVVARSPIPIPFSIDWLPDGRLLVIAGTRLLRQEEDGTLVEHADLSEVNGGRGFNELVVDRRGNAYVNGAGFDMMAGEAPAPGFVVLVTPDGEVRTVAGGIQFGNGMAITPDGSTLIVADSYANCLLAFDIAADGSLSGRRVWADAGDGVPDGICLDAEGAVWYADVPNKHVRRVREGGEVLQTIDFDDGCFACMLGGEDGRTLFVLTSVWRGVEGATGDQERTGRVRMVEVAVPHAGRP</sequence>
<keyword evidence="4" id="KW-0862">Zinc</keyword>
<evidence type="ECO:0000259" key="5">
    <source>
        <dbReference type="Pfam" id="PF08450"/>
    </source>
</evidence>
<accession>A0A939T5K5</accession>
<evidence type="ECO:0000256" key="2">
    <source>
        <dbReference type="ARBA" id="ARBA00022801"/>
    </source>
</evidence>
<dbReference type="Proteomes" id="UP000669179">
    <property type="component" value="Unassembled WGS sequence"/>
</dbReference>
<dbReference type="InterPro" id="IPR005511">
    <property type="entry name" value="SMP-30"/>
</dbReference>
<dbReference type="InterPro" id="IPR013658">
    <property type="entry name" value="SGL"/>
</dbReference>
<feature type="binding site" evidence="4">
    <location>
        <position position="192"/>
    </location>
    <ligand>
        <name>a divalent metal cation</name>
        <dbReference type="ChEBI" id="CHEBI:60240"/>
    </ligand>
</feature>
<protein>
    <submittedName>
        <fullName evidence="6">SMP-30/gluconolactonase/LRE family protein</fullName>
    </submittedName>
</protein>
<gene>
    <name evidence="6" type="ORF">J4573_21210</name>
</gene>
<organism evidence="6 7">
    <name type="scientific">Actinomadura barringtoniae</name>
    <dbReference type="NCBI Taxonomy" id="1427535"/>
    <lineage>
        <taxon>Bacteria</taxon>
        <taxon>Bacillati</taxon>
        <taxon>Actinomycetota</taxon>
        <taxon>Actinomycetes</taxon>
        <taxon>Streptosporangiales</taxon>
        <taxon>Thermomonosporaceae</taxon>
        <taxon>Actinomadura</taxon>
    </lineage>
</organism>
<comment type="cofactor">
    <cofactor evidence="4">
        <name>Zn(2+)</name>
        <dbReference type="ChEBI" id="CHEBI:29105"/>
    </cofactor>
    <text evidence="4">Binds 1 divalent metal cation per subunit.</text>
</comment>
<evidence type="ECO:0000256" key="4">
    <source>
        <dbReference type="PIRSR" id="PIRSR605511-2"/>
    </source>
</evidence>
<feature type="active site" description="Proton donor/acceptor" evidence="3">
    <location>
        <position position="192"/>
    </location>
</feature>
<dbReference type="PRINTS" id="PR01790">
    <property type="entry name" value="SMP30FAMILY"/>
</dbReference>
<reference evidence="6" key="1">
    <citation type="submission" date="2021-03" db="EMBL/GenBank/DDBJ databases">
        <authorList>
            <person name="Kanchanasin P."/>
            <person name="Saeng-In P."/>
            <person name="Phongsopitanun W."/>
            <person name="Yuki M."/>
            <person name="Kudo T."/>
            <person name="Ohkuma M."/>
            <person name="Tanasupawat S."/>
        </authorList>
    </citation>
    <scope>NUCLEOTIDE SEQUENCE</scope>
    <source>
        <strain evidence="6">GKU 128</strain>
    </source>
</reference>
<proteinExistence type="inferred from homology"/>
<feature type="domain" description="SMP-30/Gluconolactonase/LRE-like region" evidence="5">
    <location>
        <begin position="12"/>
        <end position="249"/>
    </location>
</feature>
<dbReference type="GO" id="GO:0046872">
    <property type="term" value="F:metal ion binding"/>
    <property type="evidence" value="ECO:0007669"/>
    <property type="project" value="UniProtKB-KW"/>
</dbReference>